<keyword evidence="6 11" id="KW-0418">Kinase</keyword>
<feature type="active site" evidence="11">
    <location>
        <position position="276"/>
    </location>
</feature>
<comment type="pathway">
    <text evidence="11">Nucleotide-sugar biosynthesis; ADP-L-glycero-beta-D-manno-heptose biosynthesis; ADP-L-glycero-beta-D-manno-heptose from D-glycero-beta-D-manno-heptose 7-phosphate: step 1/4.</text>
</comment>
<evidence type="ECO:0000256" key="2">
    <source>
        <dbReference type="ARBA" id="ARBA00003753"/>
    </source>
</evidence>
<dbReference type="EMBL" id="BMHV01000006">
    <property type="protein sequence ID" value="GGF58912.1"/>
    <property type="molecule type" value="Genomic_DNA"/>
</dbReference>
<dbReference type="InterPro" id="IPR011914">
    <property type="entry name" value="RfaE_dom_II"/>
</dbReference>
<dbReference type="HAMAP" id="MF_01603">
    <property type="entry name" value="HldE"/>
    <property type="match status" value="1"/>
</dbReference>
<evidence type="ECO:0000256" key="1">
    <source>
        <dbReference type="ARBA" id="ARBA00002319"/>
    </source>
</evidence>
<keyword evidence="9 11" id="KW-0119">Carbohydrate metabolism</keyword>
<comment type="similarity">
    <text evidence="11">In the C-terminal section; belongs to the cytidylyltransferase family.</text>
</comment>
<dbReference type="Gene3D" id="3.40.50.620">
    <property type="entry name" value="HUPs"/>
    <property type="match status" value="1"/>
</dbReference>
<dbReference type="InterPro" id="IPR023030">
    <property type="entry name" value="Bifunc_HldE"/>
</dbReference>
<feature type="region of interest" description="Cytidylyltransferase" evidence="11">
    <location>
        <begin position="358"/>
        <end position="489"/>
    </location>
</feature>
<dbReference type="GO" id="GO:0016773">
    <property type="term" value="F:phosphotransferase activity, alcohol group as acceptor"/>
    <property type="evidence" value="ECO:0007669"/>
    <property type="project" value="InterPro"/>
</dbReference>
<dbReference type="FunFam" id="3.40.1190.20:FF:000002">
    <property type="entry name" value="Bifunctional protein HldE"/>
    <property type="match status" value="1"/>
</dbReference>
<proteinExistence type="inferred from homology"/>
<dbReference type="Pfam" id="PF00294">
    <property type="entry name" value="PfkB"/>
    <property type="match status" value="1"/>
</dbReference>
<dbReference type="Pfam" id="PF01467">
    <property type="entry name" value="CTP_transf_like"/>
    <property type="match status" value="1"/>
</dbReference>
<organism evidence="14 15">
    <name type="scientific">Terasakiella brassicae</name>
    <dbReference type="NCBI Taxonomy" id="1634917"/>
    <lineage>
        <taxon>Bacteria</taxon>
        <taxon>Pseudomonadati</taxon>
        <taxon>Pseudomonadota</taxon>
        <taxon>Alphaproteobacteria</taxon>
        <taxon>Rhodospirillales</taxon>
        <taxon>Terasakiellaceae</taxon>
        <taxon>Terasakiella</taxon>
    </lineage>
</organism>
<feature type="region of interest" description="Ribokinase" evidence="11">
    <location>
        <begin position="1"/>
        <end position="330"/>
    </location>
</feature>
<evidence type="ECO:0000256" key="5">
    <source>
        <dbReference type="ARBA" id="ARBA00022741"/>
    </source>
</evidence>
<comment type="similarity">
    <text evidence="11">In the N-terminal section; belongs to the carbohydrate kinase PfkB family.</text>
</comment>
<dbReference type="NCBIfam" id="TIGR02199">
    <property type="entry name" value="rfaE_dom_II"/>
    <property type="match status" value="1"/>
</dbReference>
<reference evidence="14" key="2">
    <citation type="submission" date="2020-09" db="EMBL/GenBank/DDBJ databases">
        <authorList>
            <person name="Sun Q."/>
            <person name="Zhou Y."/>
        </authorList>
    </citation>
    <scope>NUCLEOTIDE SEQUENCE</scope>
    <source>
        <strain evidence="14">CGMCC 1.15254</strain>
    </source>
</reference>
<feature type="domain" description="Cytidyltransferase-like" evidence="13">
    <location>
        <begin position="358"/>
        <end position="452"/>
    </location>
</feature>
<dbReference type="PANTHER" id="PTHR46969:SF1">
    <property type="entry name" value="BIFUNCTIONAL PROTEIN HLDE"/>
    <property type="match status" value="1"/>
</dbReference>
<keyword evidence="8 11" id="KW-0511">Multifunctional enzyme</keyword>
<dbReference type="AlphaFoldDB" id="A0A917BWI1"/>
<sequence length="489" mass="52539">MSQHAHLIDMVNRAETVEILCVGDIMLDRFVYGHVDRISPEAPIPVLRIDREDAMLGGAGNVVRNVLSLGANARFCGLVGEDDAGRQIANLLNENDRCCAALLLDETRPTSLKTRFMASNQQMLRTDHESLAPLSEKQHGDLIMDVAQSLGQAKVMVLSDYGKGVLHGENAIDLIALAKKADLPIIVDPKGDDYSKYRGATLVTPNRKELSEASRMACDSDQSIVAAARHIIETCGIENVLATRSQDGMTLVTQEGDVIHLPTEAREVFDVSGAGDTVVASLAVMLGLGATLSDAAKLANVAAGIVVAKIGTASVYGEELIEALHHQDLSEAEAKVVGRDSAKDRVLRWQAQGKSVGFTNGCFDLLHPGHISLLKQAAEQCDKLVIGLNSDASVQRLKGPERPIQNEMARATVLSSLACVDMVVIFDEDTPMELLSTLLPNVLVKGADYTIDQVVGAELIKQNGGRVFLAQLKDGFSTTNTVKKMKKDS</sequence>
<dbReference type="GO" id="GO:0005524">
    <property type="term" value="F:ATP binding"/>
    <property type="evidence" value="ECO:0007669"/>
    <property type="project" value="UniProtKB-UniRule"/>
</dbReference>
<dbReference type="InterPro" id="IPR029056">
    <property type="entry name" value="Ribokinase-like"/>
</dbReference>
<dbReference type="Gene3D" id="3.40.1190.20">
    <property type="match status" value="1"/>
</dbReference>
<gene>
    <name evidence="11 14" type="primary">hldE</name>
    <name evidence="14" type="ORF">GCM10011332_10610</name>
</gene>
<dbReference type="InterPro" id="IPR014729">
    <property type="entry name" value="Rossmann-like_a/b/a_fold"/>
</dbReference>
<evidence type="ECO:0000256" key="7">
    <source>
        <dbReference type="ARBA" id="ARBA00022840"/>
    </source>
</evidence>
<dbReference type="NCBIfam" id="TIGR00125">
    <property type="entry name" value="cyt_tran_rel"/>
    <property type="match status" value="1"/>
</dbReference>
<dbReference type="EC" id="2.7.7.70" evidence="11"/>
<evidence type="ECO:0000256" key="4">
    <source>
        <dbReference type="ARBA" id="ARBA00022695"/>
    </source>
</evidence>
<accession>A0A917BWI1</accession>
<comment type="subunit">
    <text evidence="11">Homodimer.</text>
</comment>
<dbReference type="RefSeq" id="WP_188662493.1">
    <property type="nucleotide sequence ID" value="NZ_BMHV01000006.1"/>
</dbReference>
<evidence type="ECO:0000259" key="13">
    <source>
        <dbReference type="Pfam" id="PF01467"/>
    </source>
</evidence>
<dbReference type="CDD" id="cd01172">
    <property type="entry name" value="RfaE_like"/>
    <property type="match status" value="1"/>
</dbReference>
<reference evidence="14" key="1">
    <citation type="journal article" date="2014" name="Int. J. Syst. Evol. Microbiol.">
        <title>Complete genome sequence of Corynebacterium casei LMG S-19264T (=DSM 44701T), isolated from a smear-ripened cheese.</title>
        <authorList>
            <consortium name="US DOE Joint Genome Institute (JGI-PGF)"/>
            <person name="Walter F."/>
            <person name="Albersmeier A."/>
            <person name="Kalinowski J."/>
            <person name="Ruckert C."/>
        </authorList>
    </citation>
    <scope>NUCLEOTIDE SEQUENCE</scope>
    <source>
        <strain evidence="14">CGMCC 1.15254</strain>
    </source>
</reference>
<dbReference type="GO" id="GO:0005829">
    <property type="term" value="C:cytosol"/>
    <property type="evidence" value="ECO:0007669"/>
    <property type="project" value="TreeGrafter"/>
</dbReference>
<feature type="domain" description="Carbohydrate kinase PfkB" evidence="12">
    <location>
        <begin position="19"/>
        <end position="314"/>
    </location>
</feature>
<dbReference type="SUPFAM" id="SSF52374">
    <property type="entry name" value="Nucleotidylyl transferase"/>
    <property type="match status" value="1"/>
</dbReference>
<feature type="binding site" evidence="11">
    <location>
        <begin position="206"/>
        <end position="209"/>
    </location>
    <ligand>
        <name>ATP</name>
        <dbReference type="ChEBI" id="CHEBI:30616"/>
    </ligand>
</feature>
<dbReference type="InterPro" id="IPR011913">
    <property type="entry name" value="RfaE_dom_I"/>
</dbReference>
<comment type="catalytic activity">
    <reaction evidence="11">
        <text>D-glycero-beta-D-manno-heptose 7-phosphate + ATP = D-glycero-beta-D-manno-heptose 1,7-bisphosphate + ADP + H(+)</text>
        <dbReference type="Rhea" id="RHEA:27473"/>
        <dbReference type="ChEBI" id="CHEBI:15378"/>
        <dbReference type="ChEBI" id="CHEBI:30616"/>
        <dbReference type="ChEBI" id="CHEBI:60204"/>
        <dbReference type="ChEBI" id="CHEBI:60208"/>
        <dbReference type="ChEBI" id="CHEBI:456216"/>
        <dbReference type="EC" id="2.7.1.167"/>
    </reaction>
</comment>
<evidence type="ECO:0000313" key="14">
    <source>
        <dbReference type="EMBL" id="GGF58912.1"/>
    </source>
</evidence>
<dbReference type="SUPFAM" id="SSF53613">
    <property type="entry name" value="Ribokinase-like"/>
    <property type="match status" value="1"/>
</dbReference>
<evidence type="ECO:0000256" key="10">
    <source>
        <dbReference type="ARBA" id="ARBA00047428"/>
    </source>
</evidence>
<dbReference type="PANTHER" id="PTHR46969">
    <property type="entry name" value="BIFUNCTIONAL PROTEIN HLDE"/>
    <property type="match status" value="1"/>
</dbReference>
<comment type="pathway">
    <text evidence="11">Nucleotide-sugar biosynthesis; ADP-L-glycero-beta-D-manno-heptose biosynthesis; ADP-L-glycero-beta-D-manno-heptose from D-glycero-beta-D-manno-heptose 7-phosphate: step 3/4.</text>
</comment>
<evidence type="ECO:0000256" key="9">
    <source>
        <dbReference type="ARBA" id="ARBA00023277"/>
    </source>
</evidence>
<dbReference type="Proteomes" id="UP000632498">
    <property type="component" value="Unassembled WGS sequence"/>
</dbReference>
<evidence type="ECO:0000256" key="8">
    <source>
        <dbReference type="ARBA" id="ARBA00023268"/>
    </source>
</evidence>
<evidence type="ECO:0000256" key="11">
    <source>
        <dbReference type="HAMAP-Rule" id="MF_01603"/>
    </source>
</evidence>
<keyword evidence="3 11" id="KW-0808">Transferase</keyword>
<dbReference type="GO" id="GO:0033785">
    <property type="term" value="F:heptose 7-phosphate kinase activity"/>
    <property type="evidence" value="ECO:0007669"/>
    <property type="project" value="UniProtKB-UniRule"/>
</dbReference>
<dbReference type="GO" id="GO:0033786">
    <property type="term" value="F:heptose-1-phosphate adenylyltransferase activity"/>
    <property type="evidence" value="ECO:0007669"/>
    <property type="project" value="UniProtKB-UniRule"/>
</dbReference>
<comment type="caution">
    <text evidence="14">The sequence shown here is derived from an EMBL/GenBank/DDBJ whole genome shotgun (WGS) entry which is preliminary data.</text>
</comment>
<evidence type="ECO:0000259" key="12">
    <source>
        <dbReference type="Pfam" id="PF00294"/>
    </source>
</evidence>
<keyword evidence="5 11" id="KW-0547">Nucleotide-binding</keyword>
<dbReference type="InterPro" id="IPR011611">
    <property type="entry name" value="PfkB_dom"/>
</dbReference>
<dbReference type="NCBIfam" id="TIGR02198">
    <property type="entry name" value="rfaE_dom_I"/>
    <property type="match status" value="1"/>
</dbReference>
<evidence type="ECO:0000256" key="3">
    <source>
        <dbReference type="ARBA" id="ARBA00022679"/>
    </source>
</evidence>
<keyword evidence="4 11" id="KW-0548">Nucleotidyltransferase</keyword>
<evidence type="ECO:0000256" key="6">
    <source>
        <dbReference type="ARBA" id="ARBA00022777"/>
    </source>
</evidence>
<keyword evidence="7 11" id="KW-0067">ATP-binding</keyword>
<keyword evidence="15" id="KW-1185">Reference proteome</keyword>
<name>A0A917BWI1_9PROT</name>
<dbReference type="NCBIfam" id="NF008454">
    <property type="entry name" value="PRK11316.1"/>
    <property type="match status" value="1"/>
</dbReference>
<comment type="function">
    <text evidence="2 11">Catalyzes the ADP transfer from ATP to D-glycero-beta-D-manno-heptose 1-phosphate, yielding ADP-D-glycero-beta-D-manno-heptose.</text>
</comment>
<dbReference type="InterPro" id="IPR004821">
    <property type="entry name" value="Cyt_trans-like"/>
</dbReference>
<evidence type="ECO:0000313" key="15">
    <source>
        <dbReference type="Proteomes" id="UP000632498"/>
    </source>
</evidence>
<comment type="function">
    <text evidence="1 11">Catalyzes the phosphorylation of D-glycero-D-manno-heptose 7-phosphate at the C-1 position to selectively form D-glycero-beta-D-manno-heptose-1,7-bisphosphate.</text>
</comment>
<dbReference type="EC" id="2.7.1.167" evidence="11"/>
<comment type="catalytic activity">
    <reaction evidence="10 11">
        <text>D-glycero-beta-D-manno-heptose 1-phosphate + ATP + H(+) = ADP-D-glycero-beta-D-manno-heptose + diphosphate</text>
        <dbReference type="Rhea" id="RHEA:27465"/>
        <dbReference type="ChEBI" id="CHEBI:15378"/>
        <dbReference type="ChEBI" id="CHEBI:30616"/>
        <dbReference type="ChEBI" id="CHEBI:33019"/>
        <dbReference type="ChEBI" id="CHEBI:59967"/>
        <dbReference type="ChEBI" id="CHEBI:61593"/>
        <dbReference type="EC" id="2.7.7.70"/>
    </reaction>
</comment>
<protein>
    <recommendedName>
        <fullName evidence="11">Bifunctional protein HldE</fullName>
    </recommendedName>
    <domain>
        <recommendedName>
            <fullName evidence="11">D-beta-D-heptose 7-phosphate kinase</fullName>
            <ecNumber evidence="11">2.7.1.167</ecNumber>
        </recommendedName>
        <alternativeName>
            <fullName evidence="11">D-beta-D-heptose 7-phosphotransferase</fullName>
        </alternativeName>
        <alternativeName>
            <fullName evidence="11">D-glycero-beta-D-manno-heptose-7-phosphate kinase</fullName>
        </alternativeName>
    </domain>
    <domain>
        <recommendedName>
            <fullName evidence="11">D-beta-D-heptose 1-phosphate adenylyltransferase</fullName>
            <ecNumber evidence="11">2.7.7.70</ecNumber>
        </recommendedName>
        <alternativeName>
            <fullName evidence="11">D-glycero-beta-D-manno-heptose 1-phosphate adenylyltransferase</fullName>
        </alternativeName>
    </domain>
</protein>